<dbReference type="SUPFAM" id="SSF101322">
    <property type="entry name" value="YcfC-like"/>
    <property type="match status" value="1"/>
</dbReference>
<keyword evidence="6" id="KW-1185">Reference proteome</keyword>
<dbReference type="RefSeq" id="WP_077462847.1">
    <property type="nucleotide sequence ID" value="NZ_MLAA01000012.1"/>
</dbReference>
<protein>
    <recommendedName>
        <fullName evidence="4">High frequency lysogenization protein HflD homolog</fullName>
    </recommendedName>
</protein>
<keyword evidence="2 4" id="KW-0963">Cytoplasm</keyword>
<evidence type="ECO:0000256" key="2">
    <source>
        <dbReference type="ARBA" id="ARBA00022490"/>
    </source>
</evidence>
<dbReference type="InterPro" id="IPR035932">
    <property type="entry name" value="HflD-like_sf"/>
</dbReference>
<dbReference type="InterPro" id="IPR007451">
    <property type="entry name" value="HflD"/>
</dbReference>
<organism evidence="5 6">
    <name type="scientific">Rodentibacter caecimuris</name>
    <dbReference type="NCBI Taxonomy" id="1796644"/>
    <lineage>
        <taxon>Bacteria</taxon>
        <taxon>Pseudomonadati</taxon>
        <taxon>Pseudomonadota</taxon>
        <taxon>Gammaproteobacteria</taxon>
        <taxon>Pasteurellales</taxon>
        <taxon>Pasteurellaceae</taxon>
        <taxon>Rodentibacter</taxon>
    </lineage>
</organism>
<gene>
    <name evidence="4" type="primary">hflD</name>
    <name evidence="5" type="ORF">BKG89_03705</name>
</gene>
<dbReference type="EMBL" id="MLAA01000012">
    <property type="protein sequence ID" value="OOF70331.1"/>
    <property type="molecule type" value="Genomic_DNA"/>
</dbReference>
<sequence>MDKYRDIVLALAGVCQSAQIIHHLATNGNADDSSLKATLSTLLQTQPENTLAVFGGDIQNLRLGLSTLINQLSSPNNQHITRYWLSLLALEVKLNKKTDAKNELARRIARLSEQLDYYDLCNEQMLSIIAGIYVDIISPLGNRINVVGNPDYLQQPLIQHKIRSCLLAGIRCAVLWHQVRGSKWQILFFRRKLLMTAQHIYSTL</sequence>
<feature type="coiled-coil region" evidence="4">
    <location>
        <begin position="87"/>
        <end position="114"/>
    </location>
</feature>
<name>A0ABX3KZ93_9PAST</name>
<keyword evidence="4" id="KW-0175">Coiled coil</keyword>
<dbReference type="Gene3D" id="1.10.3890.10">
    <property type="entry name" value="HflD-like"/>
    <property type="match status" value="1"/>
</dbReference>
<dbReference type="NCBIfam" id="NF001246">
    <property type="entry name" value="PRK00218.1-2"/>
    <property type="match status" value="1"/>
</dbReference>
<evidence type="ECO:0000313" key="5">
    <source>
        <dbReference type="EMBL" id="OOF70331.1"/>
    </source>
</evidence>
<accession>A0ABX3KZ93</accession>
<reference evidence="5 6" key="1">
    <citation type="submission" date="2016-10" db="EMBL/GenBank/DDBJ databases">
        <title>Rodentibacter gen. nov. and new species.</title>
        <authorList>
            <person name="Christensen H."/>
        </authorList>
    </citation>
    <scope>NUCLEOTIDE SEQUENCE [LARGE SCALE GENOMIC DNA]</scope>
    <source>
        <strain evidence="5 6">1998236014</strain>
    </source>
</reference>
<dbReference type="PANTHER" id="PTHR38100">
    <property type="entry name" value="HIGH FREQUENCY LYSOGENIZATION PROTEIN HFLD"/>
    <property type="match status" value="1"/>
</dbReference>
<keyword evidence="3 4" id="KW-0472">Membrane</keyword>
<comment type="subcellular location">
    <subcellularLocation>
        <location evidence="4">Cytoplasm</location>
    </subcellularLocation>
    <subcellularLocation>
        <location evidence="4">Cell membrane</location>
        <topology evidence="4">Peripheral membrane protein</topology>
        <orientation evidence="4">Cytoplasmic side</orientation>
    </subcellularLocation>
</comment>
<keyword evidence="1 4" id="KW-1003">Cell membrane</keyword>
<dbReference type="NCBIfam" id="NF001248">
    <property type="entry name" value="PRK00218.1-4"/>
    <property type="match status" value="1"/>
</dbReference>
<proteinExistence type="inferred from homology"/>
<dbReference type="HAMAP" id="MF_00695">
    <property type="entry name" value="HflD_protein"/>
    <property type="match status" value="1"/>
</dbReference>
<evidence type="ECO:0000256" key="4">
    <source>
        <dbReference type="HAMAP-Rule" id="MF_00695"/>
    </source>
</evidence>
<comment type="caution">
    <text evidence="5">The sequence shown here is derived from an EMBL/GenBank/DDBJ whole genome shotgun (WGS) entry which is preliminary data.</text>
</comment>
<evidence type="ECO:0000256" key="1">
    <source>
        <dbReference type="ARBA" id="ARBA00022475"/>
    </source>
</evidence>
<dbReference type="Pfam" id="PF04356">
    <property type="entry name" value="DUF489"/>
    <property type="match status" value="1"/>
</dbReference>
<dbReference type="PANTHER" id="PTHR38100:SF1">
    <property type="entry name" value="HIGH FREQUENCY LYSOGENIZATION PROTEIN HFLD"/>
    <property type="match status" value="1"/>
</dbReference>
<evidence type="ECO:0000313" key="6">
    <source>
        <dbReference type="Proteomes" id="UP000188820"/>
    </source>
</evidence>
<comment type="similarity">
    <text evidence="4">Belongs to the HflD family.</text>
</comment>
<dbReference type="Proteomes" id="UP000188820">
    <property type="component" value="Unassembled WGS sequence"/>
</dbReference>
<evidence type="ECO:0000256" key="3">
    <source>
        <dbReference type="ARBA" id="ARBA00023136"/>
    </source>
</evidence>